<evidence type="ECO:0000256" key="3">
    <source>
        <dbReference type="ARBA" id="ARBA00022475"/>
    </source>
</evidence>
<dbReference type="PANTHER" id="PTHR37461:SF1">
    <property type="entry name" value="ANTI-SIGMA-K FACTOR RSKA"/>
    <property type="match status" value="1"/>
</dbReference>
<name>A0ABS5DFF4_9PSEU</name>
<keyword evidence="7 11" id="KW-0472">Membrane</keyword>
<dbReference type="InterPro" id="IPR041916">
    <property type="entry name" value="Anti_sigma_zinc_sf"/>
</dbReference>
<dbReference type="RefSeq" id="WP_210970676.1">
    <property type="nucleotide sequence ID" value="NZ_JAGPXE010000005.1"/>
</dbReference>
<organism evidence="14 15">
    <name type="scientific">Saccharopolyspora endophytica</name>
    <dbReference type="NCBI Taxonomy" id="543886"/>
    <lineage>
        <taxon>Bacteria</taxon>
        <taxon>Bacillati</taxon>
        <taxon>Actinomycetota</taxon>
        <taxon>Actinomycetes</taxon>
        <taxon>Pseudonocardiales</taxon>
        <taxon>Pseudonocardiaceae</taxon>
        <taxon>Saccharopolyspora</taxon>
    </lineage>
</organism>
<evidence type="ECO:0000256" key="5">
    <source>
        <dbReference type="ARBA" id="ARBA00022989"/>
    </source>
</evidence>
<accession>A0ABS5DFF4</accession>
<evidence type="ECO:0000256" key="6">
    <source>
        <dbReference type="ARBA" id="ARBA00023015"/>
    </source>
</evidence>
<comment type="subcellular location">
    <subcellularLocation>
        <location evidence="2">Cell membrane</location>
    </subcellularLocation>
    <subcellularLocation>
        <location evidence="1">Membrane</location>
        <topology evidence="1">Single-pass membrane protein</topology>
    </subcellularLocation>
</comment>
<dbReference type="Gene3D" id="1.10.10.1320">
    <property type="entry name" value="Anti-sigma factor, zinc-finger domain"/>
    <property type="match status" value="1"/>
</dbReference>
<dbReference type="InterPro" id="IPR053877">
    <property type="entry name" value="RskA_N"/>
</dbReference>
<evidence type="ECO:0000256" key="11">
    <source>
        <dbReference type="SAM" id="Phobius"/>
    </source>
</evidence>
<evidence type="ECO:0000256" key="4">
    <source>
        <dbReference type="ARBA" id="ARBA00022692"/>
    </source>
</evidence>
<protein>
    <recommendedName>
        <fullName evidence="10">Regulator of SigK</fullName>
    </recommendedName>
    <alternativeName>
        <fullName evidence="9">Sigma-K anti-sigma factor RskA</fullName>
    </alternativeName>
</protein>
<dbReference type="EMBL" id="JAGPXE010000005">
    <property type="protein sequence ID" value="MBQ0925001.1"/>
    <property type="molecule type" value="Genomic_DNA"/>
</dbReference>
<feature type="transmembrane region" description="Helical" evidence="11">
    <location>
        <begin position="96"/>
        <end position="120"/>
    </location>
</feature>
<evidence type="ECO:0000256" key="8">
    <source>
        <dbReference type="ARBA" id="ARBA00023163"/>
    </source>
</evidence>
<dbReference type="Proteomes" id="UP000674084">
    <property type="component" value="Unassembled WGS sequence"/>
</dbReference>
<gene>
    <name evidence="14" type="ORF">KBO27_13695</name>
</gene>
<dbReference type="InterPro" id="IPR051474">
    <property type="entry name" value="Anti-sigma-K/W_factor"/>
</dbReference>
<evidence type="ECO:0000256" key="2">
    <source>
        <dbReference type="ARBA" id="ARBA00004236"/>
    </source>
</evidence>
<evidence type="ECO:0000259" key="12">
    <source>
        <dbReference type="Pfam" id="PF10099"/>
    </source>
</evidence>
<evidence type="ECO:0000313" key="15">
    <source>
        <dbReference type="Proteomes" id="UP000674084"/>
    </source>
</evidence>
<keyword evidence="6" id="KW-0805">Transcription regulation</keyword>
<evidence type="ECO:0000256" key="9">
    <source>
        <dbReference type="ARBA" id="ARBA00029829"/>
    </source>
</evidence>
<feature type="domain" description="Anti-sigma K factor RskA C-terminal" evidence="12">
    <location>
        <begin position="101"/>
        <end position="245"/>
    </location>
</feature>
<evidence type="ECO:0000259" key="13">
    <source>
        <dbReference type="Pfam" id="PF22618"/>
    </source>
</evidence>
<comment type="caution">
    <text evidence="14">The sequence shown here is derived from an EMBL/GenBank/DDBJ whole genome shotgun (WGS) entry which is preliminary data.</text>
</comment>
<keyword evidence="15" id="KW-1185">Reference proteome</keyword>
<evidence type="ECO:0000256" key="1">
    <source>
        <dbReference type="ARBA" id="ARBA00004167"/>
    </source>
</evidence>
<keyword evidence="4 11" id="KW-0812">Transmembrane</keyword>
<sequence length="252" mass="26449">MSKELAVLTGAYAVDALSGTELAEFERHLARCEDCAQEVRELRETAARLGADTAVPPPDSLKQEVMEEIARTRQLPPQSAEPSPGRILRFPQARSWTTRLAVAAAAVGIALAAAFGGVAWQSQQELAEANRLAQQAGSHNAEVARLLQSPDARLVHGSAGEARAVSVVSRQLGSAAFLTSDMPAAPADRTYQLWFIGVDGPSSAGVLPPTPTGEPLMTAMPADARQLAVTVEPRGGSPQPTTEPIMVMAVPG</sequence>
<dbReference type="PANTHER" id="PTHR37461">
    <property type="entry name" value="ANTI-SIGMA-K FACTOR RSKA"/>
    <property type="match status" value="1"/>
</dbReference>
<dbReference type="InterPro" id="IPR018764">
    <property type="entry name" value="RskA_C"/>
</dbReference>
<proteinExistence type="predicted"/>
<dbReference type="Pfam" id="PF10099">
    <property type="entry name" value="RskA_C"/>
    <property type="match status" value="1"/>
</dbReference>
<feature type="domain" description="Anti-sigma-K factor RskA N-terminal" evidence="13">
    <location>
        <begin position="8"/>
        <end position="47"/>
    </location>
</feature>
<keyword evidence="5 11" id="KW-1133">Transmembrane helix</keyword>
<evidence type="ECO:0000256" key="10">
    <source>
        <dbReference type="ARBA" id="ARBA00030803"/>
    </source>
</evidence>
<reference evidence="14 15" key="1">
    <citation type="submission" date="2021-04" db="EMBL/GenBank/DDBJ databases">
        <title>Whole-genome sequencing of Saccharopolyspora endophytica KCTC 19397.</title>
        <authorList>
            <person name="Ay H."/>
            <person name="Saygin H."/>
            <person name="Sahin N."/>
        </authorList>
    </citation>
    <scope>NUCLEOTIDE SEQUENCE [LARGE SCALE GENOMIC DNA]</scope>
    <source>
        <strain evidence="14 15">KCTC 19397</strain>
    </source>
</reference>
<keyword evidence="3" id="KW-1003">Cell membrane</keyword>
<evidence type="ECO:0000256" key="7">
    <source>
        <dbReference type="ARBA" id="ARBA00023136"/>
    </source>
</evidence>
<dbReference type="Pfam" id="PF22618">
    <property type="entry name" value="RskA_N"/>
    <property type="match status" value="1"/>
</dbReference>
<keyword evidence="8" id="KW-0804">Transcription</keyword>
<evidence type="ECO:0000313" key="14">
    <source>
        <dbReference type="EMBL" id="MBQ0925001.1"/>
    </source>
</evidence>